<comment type="cofactor">
    <cofactor evidence="1">
        <name>pyridoxal 5'-phosphate</name>
        <dbReference type="ChEBI" id="CHEBI:597326"/>
    </cofactor>
</comment>
<dbReference type="InterPro" id="IPR050147">
    <property type="entry name" value="Ser/Thr_Dehydratase"/>
</dbReference>
<dbReference type="InterPro" id="IPR001926">
    <property type="entry name" value="TrpB-like_PALP"/>
</dbReference>
<dbReference type="GO" id="GO:0003941">
    <property type="term" value="F:L-serine ammonia-lyase activity"/>
    <property type="evidence" value="ECO:0007669"/>
    <property type="project" value="TreeGrafter"/>
</dbReference>
<evidence type="ECO:0000313" key="6">
    <source>
        <dbReference type="EMBL" id="MCP3731863.1"/>
    </source>
</evidence>
<accession>A0A9X2KQK7</accession>
<dbReference type="PANTHER" id="PTHR48078:SF6">
    <property type="entry name" value="L-THREONINE DEHYDRATASE CATABOLIC TDCB"/>
    <property type="match status" value="1"/>
</dbReference>
<keyword evidence="4" id="KW-0456">Lyase</keyword>
<dbReference type="FunFam" id="3.40.50.1100:FF:000005">
    <property type="entry name" value="Threonine dehydratase catabolic"/>
    <property type="match status" value="1"/>
</dbReference>
<dbReference type="Proteomes" id="UP001139451">
    <property type="component" value="Unassembled WGS sequence"/>
</dbReference>
<dbReference type="Pfam" id="PF00291">
    <property type="entry name" value="PALP"/>
    <property type="match status" value="1"/>
</dbReference>
<dbReference type="GO" id="GO:0006567">
    <property type="term" value="P:L-threonine catabolic process"/>
    <property type="evidence" value="ECO:0007669"/>
    <property type="project" value="TreeGrafter"/>
</dbReference>
<dbReference type="Gene3D" id="3.40.50.1100">
    <property type="match status" value="2"/>
</dbReference>
<dbReference type="SUPFAM" id="SSF53686">
    <property type="entry name" value="Tryptophan synthase beta subunit-like PLP-dependent enzymes"/>
    <property type="match status" value="1"/>
</dbReference>
<organism evidence="6 7">
    <name type="scientific">Sphingomonas tagetis</name>
    <dbReference type="NCBI Taxonomy" id="2949092"/>
    <lineage>
        <taxon>Bacteria</taxon>
        <taxon>Pseudomonadati</taxon>
        <taxon>Pseudomonadota</taxon>
        <taxon>Alphaproteobacteria</taxon>
        <taxon>Sphingomonadales</taxon>
        <taxon>Sphingomonadaceae</taxon>
        <taxon>Sphingomonas</taxon>
    </lineage>
</organism>
<proteinExistence type="inferred from homology"/>
<evidence type="ECO:0000256" key="4">
    <source>
        <dbReference type="ARBA" id="ARBA00023239"/>
    </source>
</evidence>
<evidence type="ECO:0000256" key="2">
    <source>
        <dbReference type="ARBA" id="ARBA00010869"/>
    </source>
</evidence>
<comment type="similarity">
    <text evidence="2">Belongs to the serine/threonine dehydratase family.</text>
</comment>
<dbReference type="EMBL" id="JAMLDX010000013">
    <property type="protein sequence ID" value="MCP3731863.1"/>
    <property type="molecule type" value="Genomic_DNA"/>
</dbReference>
<dbReference type="InterPro" id="IPR036052">
    <property type="entry name" value="TrpB-like_PALP_sf"/>
</dbReference>
<protein>
    <submittedName>
        <fullName evidence="6">Threonine/serine dehydratase</fullName>
    </submittedName>
</protein>
<dbReference type="GO" id="GO:0009097">
    <property type="term" value="P:isoleucine biosynthetic process"/>
    <property type="evidence" value="ECO:0007669"/>
    <property type="project" value="TreeGrafter"/>
</dbReference>
<comment type="caution">
    <text evidence="6">The sequence shown here is derived from an EMBL/GenBank/DDBJ whole genome shotgun (WGS) entry which is preliminary data.</text>
</comment>
<dbReference type="AlphaFoldDB" id="A0A9X2KQK7"/>
<dbReference type="GO" id="GO:0004794">
    <property type="term" value="F:threonine deaminase activity"/>
    <property type="evidence" value="ECO:0007669"/>
    <property type="project" value="TreeGrafter"/>
</dbReference>
<dbReference type="RefSeq" id="WP_254294797.1">
    <property type="nucleotide sequence ID" value="NZ_JAMLDX010000013.1"/>
</dbReference>
<sequence length="322" mass="33701">MTILRQPTRAGVRDAAAKVAAILPPTPLFVAEIRGVPVMIKAESLQPIGAFKIRGAWHRLTAIAPELRDKGVVAFSSGNHAQGVAWAARRLGMPAVIVMPSDAPAAKREATMALGAEVVAYDRMREDRIKIAGHLAHARGATLVPPFDDPWIIEGQGSLGIEVLTQCAEMRLPDPAQVIVPCGGGGLAAGVTLALPDAQTTIVEPEGWDDMCRSLAAGWIESVGDSPPPTACDALQTFQPAQLTFDVLSRRGVTGVTVSEAEVRAAQRWAARKLRLVVEPGGSVALAALLAGKVQPAPDMLIVLSGGNADAEAYAKVLSSND</sequence>
<gene>
    <name evidence="6" type="ORF">M9978_15665</name>
</gene>
<evidence type="ECO:0000313" key="7">
    <source>
        <dbReference type="Proteomes" id="UP001139451"/>
    </source>
</evidence>
<evidence type="ECO:0000256" key="1">
    <source>
        <dbReference type="ARBA" id="ARBA00001933"/>
    </source>
</evidence>
<keyword evidence="3" id="KW-0663">Pyridoxal phosphate</keyword>
<feature type="domain" description="Tryptophan synthase beta chain-like PALP" evidence="5">
    <location>
        <begin position="25"/>
        <end position="306"/>
    </location>
</feature>
<dbReference type="GO" id="GO:0006565">
    <property type="term" value="P:L-serine catabolic process"/>
    <property type="evidence" value="ECO:0007669"/>
    <property type="project" value="TreeGrafter"/>
</dbReference>
<name>A0A9X2KQK7_9SPHN</name>
<evidence type="ECO:0000256" key="3">
    <source>
        <dbReference type="ARBA" id="ARBA00022898"/>
    </source>
</evidence>
<evidence type="ECO:0000259" key="5">
    <source>
        <dbReference type="Pfam" id="PF00291"/>
    </source>
</evidence>
<dbReference type="CDD" id="cd01562">
    <property type="entry name" value="Thr-dehyd"/>
    <property type="match status" value="1"/>
</dbReference>
<keyword evidence="7" id="KW-1185">Reference proteome</keyword>
<reference evidence="6" key="1">
    <citation type="submission" date="2022-05" db="EMBL/GenBank/DDBJ databases">
        <title>Sphingomonas sp. strain MG17 Genome sequencing and assembly.</title>
        <authorList>
            <person name="Kim I."/>
        </authorList>
    </citation>
    <scope>NUCLEOTIDE SEQUENCE</scope>
    <source>
        <strain evidence="6">MG17</strain>
    </source>
</reference>
<dbReference type="PANTHER" id="PTHR48078">
    <property type="entry name" value="THREONINE DEHYDRATASE, MITOCHONDRIAL-RELATED"/>
    <property type="match status" value="1"/>
</dbReference>